<name>A0A3M6UUZ6_POCDA</name>
<dbReference type="OMA" id="YMSRHIA"/>
<evidence type="ECO:0008006" key="6">
    <source>
        <dbReference type="Google" id="ProtNLM"/>
    </source>
</evidence>
<dbReference type="EMBL" id="RCHS01000654">
    <property type="protein sequence ID" value="RMX57409.1"/>
    <property type="molecule type" value="Genomic_DNA"/>
</dbReference>
<dbReference type="GO" id="GO:0003723">
    <property type="term" value="F:RNA binding"/>
    <property type="evidence" value="ECO:0007669"/>
    <property type="project" value="UniProtKB-UniRule"/>
</dbReference>
<dbReference type="InterPro" id="IPR000504">
    <property type="entry name" value="RRM_dom"/>
</dbReference>
<dbReference type="GO" id="GO:0045948">
    <property type="term" value="P:positive regulation of translational initiation"/>
    <property type="evidence" value="ECO:0007669"/>
    <property type="project" value="TreeGrafter"/>
</dbReference>
<feature type="domain" description="Protein kinase" evidence="2">
    <location>
        <begin position="16"/>
        <end position="307"/>
    </location>
</feature>
<organism evidence="4 5">
    <name type="scientific">Pocillopora damicornis</name>
    <name type="common">Cauliflower coral</name>
    <name type="synonym">Millepora damicornis</name>
    <dbReference type="NCBI Taxonomy" id="46731"/>
    <lineage>
        <taxon>Eukaryota</taxon>
        <taxon>Metazoa</taxon>
        <taxon>Cnidaria</taxon>
        <taxon>Anthozoa</taxon>
        <taxon>Hexacorallia</taxon>
        <taxon>Scleractinia</taxon>
        <taxon>Astrocoeniina</taxon>
        <taxon>Pocilloporidae</taxon>
        <taxon>Pocillopora</taxon>
    </lineage>
</organism>
<keyword evidence="5" id="KW-1185">Reference proteome</keyword>
<evidence type="ECO:0000259" key="3">
    <source>
        <dbReference type="PROSITE" id="PS50102"/>
    </source>
</evidence>
<dbReference type="InterPro" id="IPR012677">
    <property type="entry name" value="Nucleotide-bd_a/b_plait_sf"/>
</dbReference>
<dbReference type="Gene3D" id="3.30.70.330">
    <property type="match status" value="1"/>
</dbReference>
<dbReference type="SUPFAM" id="SSF54928">
    <property type="entry name" value="RNA-binding domain, RBD"/>
    <property type="match status" value="1"/>
</dbReference>
<dbReference type="InterPro" id="IPR011009">
    <property type="entry name" value="Kinase-like_dom_sf"/>
</dbReference>
<dbReference type="Gene3D" id="3.30.200.20">
    <property type="entry name" value="Phosphorylase Kinase, domain 1"/>
    <property type="match status" value="1"/>
</dbReference>
<keyword evidence="1" id="KW-0694">RNA-binding</keyword>
<evidence type="ECO:0000313" key="5">
    <source>
        <dbReference type="Proteomes" id="UP000275408"/>
    </source>
</evidence>
<dbReference type="Pfam" id="PF00069">
    <property type="entry name" value="Pkinase"/>
    <property type="match status" value="1"/>
</dbReference>
<dbReference type="AlphaFoldDB" id="A0A3M6UUZ6"/>
<dbReference type="Gene3D" id="1.10.510.10">
    <property type="entry name" value="Transferase(Phosphotransferase) domain 1"/>
    <property type="match status" value="1"/>
</dbReference>
<gene>
    <name evidence="4" type="ORF">pdam_00007003</name>
</gene>
<dbReference type="PANTHER" id="PTHR46962">
    <property type="entry name" value="SERINE/THREONINE-PROTEIN KINASE KIST"/>
    <property type="match status" value="1"/>
</dbReference>
<dbReference type="PROSITE" id="PS50011">
    <property type="entry name" value="PROTEIN_KINASE_DOM"/>
    <property type="match status" value="1"/>
</dbReference>
<dbReference type="GO" id="GO:0043021">
    <property type="term" value="F:ribonucleoprotein complex binding"/>
    <property type="evidence" value="ECO:0007669"/>
    <property type="project" value="TreeGrafter"/>
</dbReference>
<dbReference type="GO" id="GO:0005524">
    <property type="term" value="F:ATP binding"/>
    <property type="evidence" value="ECO:0007669"/>
    <property type="project" value="InterPro"/>
</dbReference>
<evidence type="ECO:0000313" key="4">
    <source>
        <dbReference type="EMBL" id="RMX57409.1"/>
    </source>
</evidence>
<feature type="domain" description="RRM" evidence="3">
    <location>
        <begin position="333"/>
        <end position="411"/>
    </location>
</feature>
<dbReference type="InterPro" id="IPR034372">
    <property type="entry name" value="UHMK1"/>
</dbReference>
<dbReference type="GO" id="GO:0046825">
    <property type="term" value="P:regulation of protein export from nucleus"/>
    <property type="evidence" value="ECO:0007669"/>
    <property type="project" value="TreeGrafter"/>
</dbReference>
<evidence type="ECO:0000259" key="2">
    <source>
        <dbReference type="PROSITE" id="PS50011"/>
    </source>
</evidence>
<dbReference type="GO" id="GO:0071598">
    <property type="term" value="C:neuronal ribonucleoprotein granule"/>
    <property type="evidence" value="ECO:0007669"/>
    <property type="project" value="TreeGrafter"/>
</dbReference>
<dbReference type="InterPro" id="IPR035979">
    <property type="entry name" value="RBD_domain_sf"/>
</dbReference>
<accession>A0A3M6UUZ6</accession>
<dbReference type="SUPFAM" id="SSF56112">
    <property type="entry name" value="Protein kinase-like (PK-like)"/>
    <property type="match status" value="1"/>
</dbReference>
<evidence type="ECO:0000256" key="1">
    <source>
        <dbReference type="PROSITE-ProRule" id="PRU00176"/>
    </source>
</evidence>
<dbReference type="GO" id="GO:0005634">
    <property type="term" value="C:nucleus"/>
    <property type="evidence" value="ECO:0007669"/>
    <property type="project" value="TreeGrafter"/>
</dbReference>
<dbReference type="STRING" id="46731.A0A3M6UUZ6"/>
<dbReference type="CDD" id="cd12232">
    <property type="entry name" value="RRM3_U2AF65"/>
    <property type="match status" value="1"/>
</dbReference>
<proteinExistence type="predicted"/>
<dbReference type="SMART" id="SM00220">
    <property type="entry name" value="S_TKc"/>
    <property type="match status" value="1"/>
</dbReference>
<dbReference type="PANTHER" id="PTHR46962:SF1">
    <property type="entry name" value="SERINE_THREONINE-PROTEIN KINASE KIST"/>
    <property type="match status" value="1"/>
</dbReference>
<dbReference type="Proteomes" id="UP000275408">
    <property type="component" value="Unassembled WGS sequence"/>
</dbReference>
<reference evidence="4 5" key="1">
    <citation type="journal article" date="2018" name="Sci. Rep.">
        <title>Comparative analysis of the Pocillopora damicornis genome highlights role of immune system in coral evolution.</title>
        <authorList>
            <person name="Cunning R."/>
            <person name="Bay R.A."/>
            <person name="Gillette P."/>
            <person name="Baker A.C."/>
            <person name="Traylor-Knowles N."/>
        </authorList>
    </citation>
    <scope>NUCLEOTIDE SEQUENCE [LARGE SCALE GENOMIC DNA]</scope>
    <source>
        <strain evidence="4">RSMAS</strain>
        <tissue evidence="4">Whole animal</tissue>
    </source>
</reference>
<dbReference type="InterPro" id="IPR000719">
    <property type="entry name" value="Prot_kinase_dom"/>
</dbReference>
<dbReference type="OrthoDB" id="10266058at2759"/>
<dbReference type="GO" id="GO:0004674">
    <property type="term" value="F:protein serine/threonine kinase activity"/>
    <property type="evidence" value="ECO:0007669"/>
    <property type="project" value="InterPro"/>
</dbReference>
<protein>
    <recommendedName>
        <fullName evidence="6">Protein kinase domain-containing protein</fullName>
    </recommendedName>
</protein>
<dbReference type="PROSITE" id="PS50102">
    <property type="entry name" value="RRM"/>
    <property type="match status" value="1"/>
</dbReference>
<comment type="caution">
    <text evidence="4">The sequence shown here is derived from an EMBL/GenBank/DDBJ whole genome shotgun (WGS) entry which is preliminary data.</text>
</comment>
<sequence>MDARKGEILKITEHEWKLGICIGRGTCSEVFEAAGTLCYKSGRKRAVKGAVKVFKEGSQFEQAALNEIKILQYLCHESESLDVYYFVHLLDYFLYRGNFYLVFEQLDCHLHHILLKYSGKGLPISIVRRCSKDVVKALSFLAIKRVVHGDLKMSNIMWNPNRGIFQLVDFGLSFLEGHLQPSQPLQSPGYQSPEVQMWNRLVPHGTTENSMSKCLFACDMWSFSYVLWYMYTGHPAPRHELHEPVCTMCLQEKDCMHFQQIQKELPQDEREITLEQHNFFLDFVMRMMKCKPEQRITPFNAMQHSFLNEGSTWNVPLGLTELLLLPTRILQLTNILLEDLSTDLQFDGLMDVKEECAKFGAVKGFKFTGDSNTGYKVFVEFSNADDCSRAHSALTGRDFNGRTVITSFYPIDYYYIDYFWC</sequence>